<protein>
    <recommendedName>
        <fullName evidence="4">MADS-box domain-containing protein</fullName>
    </recommendedName>
</protein>
<organism evidence="2 3">
    <name type="scientific">Colletotrichum plurivorum</name>
    <dbReference type="NCBI Taxonomy" id="2175906"/>
    <lineage>
        <taxon>Eukaryota</taxon>
        <taxon>Fungi</taxon>
        <taxon>Dikarya</taxon>
        <taxon>Ascomycota</taxon>
        <taxon>Pezizomycotina</taxon>
        <taxon>Sordariomycetes</taxon>
        <taxon>Hypocreomycetidae</taxon>
        <taxon>Glomerellales</taxon>
        <taxon>Glomerellaceae</taxon>
        <taxon>Colletotrichum</taxon>
        <taxon>Colletotrichum orchidearum species complex</taxon>
    </lineage>
</organism>
<dbReference type="GO" id="GO:0046983">
    <property type="term" value="F:protein dimerization activity"/>
    <property type="evidence" value="ECO:0007669"/>
    <property type="project" value="InterPro"/>
</dbReference>
<reference evidence="2" key="1">
    <citation type="journal article" date="2020" name="Phytopathology">
        <title>Genome Sequence Resources of Colletotrichum truncatum, C. plurivorum, C. musicola, and C. sojae: Four Species Pathogenic to Soybean (Glycine max).</title>
        <authorList>
            <person name="Rogerio F."/>
            <person name="Boufleur T.R."/>
            <person name="Ciampi-Guillardi M."/>
            <person name="Sukno S.A."/>
            <person name="Thon M.R."/>
            <person name="Massola Junior N.S."/>
            <person name="Baroncelli R."/>
        </authorList>
    </citation>
    <scope>NUCLEOTIDE SEQUENCE</scope>
    <source>
        <strain evidence="2">LFN00145</strain>
    </source>
</reference>
<sequence length="134" mass="15086">MDPSSLAVSLPASKDMDPSSLAVVSLPANKEHLRKESKRKGTLFSHRKTALFRKADRIFQDCDAKVYTFIERKGRIWIYTSHPDDETLPRSQESMCEQYPLPIIFTPGRPVGVEARDVRQGGGWGDEGQERVAP</sequence>
<keyword evidence="3" id="KW-1185">Reference proteome</keyword>
<feature type="region of interest" description="Disordered" evidence="1">
    <location>
        <begin position="115"/>
        <end position="134"/>
    </location>
</feature>
<proteinExistence type="predicted"/>
<dbReference type="GO" id="GO:0045944">
    <property type="term" value="P:positive regulation of transcription by RNA polymerase II"/>
    <property type="evidence" value="ECO:0007669"/>
    <property type="project" value="UniProtKB-ARBA"/>
</dbReference>
<evidence type="ECO:0000313" key="2">
    <source>
        <dbReference type="EMBL" id="KAF6804324.1"/>
    </source>
</evidence>
<comment type="caution">
    <text evidence="2">The sequence shown here is derived from an EMBL/GenBank/DDBJ whole genome shotgun (WGS) entry which is preliminary data.</text>
</comment>
<gene>
    <name evidence="2" type="ORF">CPLU01_16067</name>
</gene>
<evidence type="ECO:0000256" key="1">
    <source>
        <dbReference type="SAM" id="MobiDB-lite"/>
    </source>
</evidence>
<evidence type="ECO:0000313" key="3">
    <source>
        <dbReference type="Proteomes" id="UP000654918"/>
    </source>
</evidence>
<evidence type="ECO:0008006" key="4">
    <source>
        <dbReference type="Google" id="ProtNLM"/>
    </source>
</evidence>
<accession>A0A8H6J0Q3</accession>
<dbReference type="EMBL" id="WIGO01000822">
    <property type="protein sequence ID" value="KAF6804324.1"/>
    <property type="molecule type" value="Genomic_DNA"/>
</dbReference>
<name>A0A8H6J0Q3_9PEZI</name>
<dbReference type="InterPro" id="IPR036879">
    <property type="entry name" value="TF_MADSbox_sf"/>
</dbReference>
<dbReference type="AlphaFoldDB" id="A0A8H6J0Q3"/>
<dbReference type="Proteomes" id="UP000654918">
    <property type="component" value="Unassembled WGS sequence"/>
</dbReference>
<dbReference type="SUPFAM" id="SSF55455">
    <property type="entry name" value="SRF-like"/>
    <property type="match status" value="1"/>
</dbReference>
<dbReference type="GO" id="GO:0003677">
    <property type="term" value="F:DNA binding"/>
    <property type="evidence" value="ECO:0007669"/>
    <property type="project" value="InterPro"/>
</dbReference>